<evidence type="ECO:0000256" key="1">
    <source>
        <dbReference type="SAM" id="Coils"/>
    </source>
</evidence>
<feature type="compositionally biased region" description="Low complexity" evidence="2">
    <location>
        <begin position="410"/>
        <end position="424"/>
    </location>
</feature>
<feature type="region of interest" description="Disordered" evidence="2">
    <location>
        <begin position="273"/>
        <end position="321"/>
    </location>
</feature>
<dbReference type="Proteomes" id="UP000070501">
    <property type="component" value="Unassembled WGS sequence"/>
</dbReference>
<feature type="compositionally biased region" description="Polar residues" evidence="2">
    <location>
        <begin position="197"/>
        <end position="212"/>
    </location>
</feature>
<dbReference type="AlphaFoldDB" id="A0A136J1E2"/>
<feature type="compositionally biased region" description="Basic and acidic residues" evidence="2">
    <location>
        <begin position="824"/>
        <end position="837"/>
    </location>
</feature>
<dbReference type="STRING" id="196109.A0A136J1E2"/>
<feature type="compositionally biased region" description="Gly residues" evidence="2">
    <location>
        <begin position="739"/>
        <end position="748"/>
    </location>
</feature>
<feature type="region of interest" description="Disordered" evidence="2">
    <location>
        <begin position="738"/>
        <end position="837"/>
    </location>
</feature>
<evidence type="ECO:0000313" key="3">
    <source>
        <dbReference type="EMBL" id="KXJ90889.1"/>
    </source>
</evidence>
<feature type="compositionally biased region" description="Basic residues" evidence="2">
    <location>
        <begin position="538"/>
        <end position="568"/>
    </location>
</feature>
<reference evidence="4" key="1">
    <citation type="submission" date="2016-02" db="EMBL/GenBank/DDBJ databases">
        <title>Draft genome sequence of Microdochium bolleyi, a fungal endophyte of beachgrass.</title>
        <authorList>
            <consortium name="DOE Joint Genome Institute"/>
            <person name="David A.S."/>
            <person name="May G."/>
            <person name="Haridas S."/>
            <person name="Lim J."/>
            <person name="Wang M."/>
            <person name="Labutti K."/>
            <person name="Lipzen A."/>
            <person name="Barry K."/>
            <person name="Grigoriev I.V."/>
        </authorList>
    </citation>
    <scope>NUCLEOTIDE SEQUENCE [LARGE SCALE GENOMIC DNA]</scope>
    <source>
        <strain evidence="4">J235TASD1</strain>
    </source>
</reference>
<feature type="compositionally biased region" description="Polar residues" evidence="2">
    <location>
        <begin position="12"/>
        <end position="21"/>
    </location>
</feature>
<gene>
    <name evidence="3" type="ORF">Micbo1qcDRAFT_195743</name>
</gene>
<feature type="region of interest" description="Disordered" evidence="2">
    <location>
        <begin position="395"/>
        <end position="430"/>
    </location>
</feature>
<feature type="compositionally biased region" description="Polar residues" evidence="2">
    <location>
        <begin position="40"/>
        <end position="50"/>
    </location>
</feature>
<feature type="compositionally biased region" description="Pro residues" evidence="2">
    <location>
        <begin position="1"/>
        <end position="10"/>
    </location>
</feature>
<feature type="coiled-coil region" evidence="1">
    <location>
        <begin position="872"/>
        <end position="941"/>
    </location>
</feature>
<keyword evidence="1" id="KW-0175">Coiled coil</keyword>
<dbReference type="OrthoDB" id="5408998at2759"/>
<feature type="compositionally biased region" description="Basic and acidic residues" evidence="2">
    <location>
        <begin position="789"/>
        <end position="798"/>
    </location>
</feature>
<organism evidence="3 4">
    <name type="scientific">Microdochium bolleyi</name>
    <dbReference type="NCBI Taxonomy" id="196109"/>
    <lineage>
        <taxon>Eukaryota</taxon>
        <taxon>Fungi</taxon>
        <taxon>Dikarya</taxon>
        <taxon>Ascomycota</taxon>
        <taxon>Pezizomycotina</taxon>
        <taxon>Sordariomycetes</taxon>
        <taxon>Xylariomycetidae</taxon>
        <taxon>Xylariales</taxon>
        <taxon>Microdochiaceae</taxon>
        <taxon>Microdochium</taxon>
    </lineage>
</organism>
<dbReference type="EMBL" id="KQ964251">
    <property type="protein sequence ID" value="KXJ90889.1"/>
    <property type="molecule type" value="Genomic_DNA"/>
</dbReference>
<evidence type="ECO:0000313" key="4">
    <source>
        <dbReference type="Proteomes" id="UP000070501"/>
    </source>
</evidence>
<keyword evidence="4" id="KW-1185">Reference proteome</keyword>
<dbReference type="InParanoid" id="A0A136J1E2"/>
<accession>A0A136J1E2</accession>
<feature type="region of interest" description="Disordered" evidence="2">
    <location>
        <begin position="536"/>
        <end position="671"/>
    </location>
</feature>
<proteinExistence type="predicted"/>
<feature type="region of interest" description="Disordered" evidence="2">
    <location>
        <begin position="180"/>
        <end position="212"/>
    </location>
</feature>
<sequence length="942" mass="103958">MEPHDPPPPYSETWTDSSSNAPGLGPSPVIGTGSDDASLAASSTRSSNIIYTPPDTPTDSRHRLTGSGQLSSSPPSSSSPFLPSDGAHTDQHRRHYGSNASAQAYFESRPAAIVAPTDKASARLRVVVPVQVTPRTTSANLAFPHALFSQDASSLDVTEQDWLTFVNFLIPDHTARSNSSLLSRKEAAAANREGSEPSANNGMNSAIAPSSWGNSDLAEAQLDQIRSTYPEHAIAERNRIAKDTVAEWNAGFFGPRGVTVLLDLSMAFEFPPTSASNGGIQRMPGSQESSRSATTRAQQPAENKPSPSITGQAQSQQQSYGFSRRNPLGQALRFGPVTIDGDRVTIGSSFEVDKSGAELWVVVAEAQVPGYRQVPTATTGIVHQFGVKRRGLNVRRGSTIPNDDDDDSLSELSKSSSSSASASSIGSLPDYDDLRDAQLPVVKQSISVWLAHPEQPVTREMLRAAKADIKSAKRAPTARSPTAMARSSREQGTQQIPGVANDDHRPPPPTYDEVQTAETARLREEVKILMASWERLKKDQKKQRRSDKKQRRAVRKAARREKRTQKKAIRAEKRATRSAERSRRKEGRGEGRNSVREDQRRQQEQIREQQHRERDVQLQNQQRQREEQLRQQEMEREQQQRARDELLRQQEDARRCHWSQSGPSRGRGGVVQHRGGWSPFGSLGRGGGPSSWWAPHQGPQVPEVHVPHVQVPHVHVHPNVYVAPDPVHPHVASPSYRGGPRGLGGPGLPFGAPSYRGHTSDIPGLHGPGQSFSRSGPGSGGRGNLWSAPHDHDYDHEHHRQQHIPGAWPPQPQTTVVQQQYQERQQHPSSDAREDHDSDNLEIHMADNDHTQQDMDLDLGDLSIVDDKHRAADRLEAQIADKVAQLSLLEYQTKTQEGQRNAKTATQIEAEALERDMESMLRNVERLRVEADEEAARILEKD</sequence>
<protein>
    <submittedName>
        <fullName evidence="3">Uncharacterized protein</fullName>
    </submittedName>
</protein>
<feature type="compositionally biased region" description="Low complexity" evidence="2">
    <location>
        <begin position="813"/>
        <end position="823"/>
    </location>
</feature>
<feature type="compositionally biased region" description="Basic and acidic residues" evidence="2">
    <location>
        <begin position="623"/>
        <end position="655"/>
    </location>
</feature>
<feature type="compositionally biased region" description="Low complexity" evidence="2">
    <location>
        <begin position="70"/>
        <end position="84"/>
    </location>
</feature>
<feature type="compositionally biased region" description="Basic and acidic residues" evidence="2">
    <location>
        <begin position="569"/>
        <end position="616"/>
    </location>
</feature>
<feature type="region of interest" description="Disordered" evidence="2">
    <location>
        <begin position="468"/>
        <end position="515"/>
    </location>
</feature>
<feature type="region of interest" description="Disordered" evidence="2">
    <location>
        <begin position="1"/>
        <end position="93"/>
    </location>
</feature>
<evidence type="ECO:0000256" key="2">
    <source>
        <dbReference type="SAM" id="MobiDB-lite"/>
    </source>
</evidence>
<name>A0A136J1E2_9PEZI</name>